<dbReference type="OrthoDB" id="5352400at2759"/>
<sequence>MAYTILRRPWRLRKPYLYLMIPELGLVVALLVLFGLSQPNTYRTTMWEIGFENGFNSNPKMTLYAYANHVPLPHIPFVWSQTITNFNVAISVLSLFILLAKLISLIMHIFFPVFGAIITTSMVALYVTSVYGQAGPDHADARYPSNVAWYIAKSCDYAKARNAVTDCLMAKGCFAVTILMLALYLVQLGIAIFSLMPNKAIDIEDDGSDSDDGFPPPASKQWEMKPRAMLSPRTPNTVMMSSNAYSGGISDSPFTPRTQAFHTLDRKLPLRS</sequence>
<keyword evidence="1" id="KW-0472">Membrane</keyword>
<dbReference type="HOGENOM" id="CLU_065434_0_0_1"/>
<name>S3CTS2_OPHP1</name>
<dbReference type="STRING" id="1262450.S3CTS2"/>
<keyword evidence="1" id="KW-1133">Transmembrane helix</keyword>
<dbReference type="eggNOG" id="ENOG502SI2P">
    <property type="taxonomic scope" value="Eukaryota"/>
</dbReference>
<dbReference type="VEuPathDB" id="FungiDB:F503_05198"/>
<evidence type="ECO:0000313" key="2">
    <source>
        <dbReference type="EMBL" id="EPE10103.1"/>
    </source>
</evidence>
<protein>
    <submittedName>
        <fullName evidence="2">Uncharacterized protein</fullName>
    </submittedName>
</protein>
<feature type="transmembrane region" description="Helical" evidence="1">
    <location>
        <begin position="78"/>
        <end position="98"/>
    </location>
</feature>
<evidence type="ECO:0000256" key="1">
    <source>
        <dbReference type="SAM" id="Phobius"/>
    </source>
</evidence>
<evidence type="ECO:0000313" key="3">
    <source>
        <dbReference type="Proteomes" id="UP000016923"/>
    </source>
</evidence>
<reference evidence="2 3" key="1">
    <citation type="journal article" date="2013" name="BMC Genomics">
        <title>The genome and transcriptome of the pine saprophyte Ophiostoma piceae, and a comparison with the bark beetle-associated pine pathogen Grosmannia clavigera.</title>
        <authorList>
            <person name="Haridas S."/>
            <person name="Wang Y."/>
            <person name="Lim L."/>
            <person name="Massoumi Alamouti S."/>
            <person name="Jackman S."/>
            <person name="Docking R."/>
            <person name="Robertson G."/>
            <person name="Birol I."/>
            <person name="Bohlmann J."/>
            <person name="Breuil C."/>
        </authorList>
    </citation>
    <scope>NUCLEOTIDE SEQUENCE [LARGE SCALE GENOMIC DNA]</scope>
    <source>
        <strain evidence="2 3">UAMH 11346</strain>
    </source>
</reference>
<organism evidence="2 3">
    <name type="scientific">Ophiostoma piceae (strain UAMH 11346)</name>
    <name type="common">Sap stain fungus</name>
    <dbReference type="NCBI Taxonomy" id="1262450"/>
    <lineage>
        <taxon>Eukaryota</taxon>
        <taxon>Fungi</taxon>
        <taxon>Dikarya</taxon>
        <taxon>Ascomycota</taxon>
        <taxon>Pezizomycotina</taxon>
        <taxon>Sordariomycetes</taxon>
        <taxon>Sordariomycetidae</taxon>
        <taxon>Ophiostomatales</taxon>
        <taxon>Ophiostomataceae</taxon>
        <taxon>Ophiostoma</taxon>
    </lineage>
</organism>
<dbReference type="AlphaFoldDB" id="S3CTS2"/>
<proteinExistence type="predicted"/>
<gene>
    <name evidence="2" type="ORF">F503_05198</name>
</gene>
<dbReference type="Proteomes" id="UP000016923">
    <property type="component" value="Unassembled WGS sequence"/>
</dbReference>
<keyword evidence="3" id="KW-1185">Reference proteome</keyword>
<dbReference type="EMBL" id="KE148146">
    <property type="protein sequence ID" value="EPE10103.1"/>
    <property type="molecule type" value="Genomic_DNA"/>
</dbReference>
<feature type="transmembrane region" description="Helical" evidence="1">
    <location>
        <begin position="174"/>
        <end position="195"/>
    </location>
</feature>
<dbReference type="OMA" id="IASHNLY"/>
<keyword evidence="1" id="KW-0812">Transmembrane</keyword>
<feature type="transmembrane region" description="Helical" evidence="1">
    <location>
        <begin position="105"/>
        <end position="127"/>
    </location>
</feature>
<accession>S3CTS2</accession>
<feature type="transmembrane region" description="Helical" evidence="1">
    <location>
        <begin position="16"/>
        <end position="36"/>
    </location>
</feature>